<dbReference type="Proteomes" id="UP000433104">
    <property type="component" value="Unassembled WGS sequence"/>
</dbReference>
<comment type="similarity">
    <text evidence="2">Belongs to the polysaccharide synthase family.</text>
</comment>
<feature type="transmembrane region" description="Helical" evidence="7">
    <location>
        <begin position="386"/>
        <end position="407"/>
    </location>
</feature>
<dbReference type="AlphaFoldDB" id="A0A844ZF10"/>
<evidence type="ECO:0000256" key="6">
    <source>
        <dbReference type="ARBA" id="ARBA00023136"/>
    </source>
</evidence>
<reference evidence="8 9" key="1">
    <citation type="submission" date="2019-12" db="EMBL/GenBank/DDBJ databases">
        <title>Genomic-based taxomic classification of the family Erythrobacteraceae.</title>
        <authorList>
            <person name="Xu L."/>
        </authorList>
    </citation>
    <scope>NUCLEOTIDE SEQUENCE [LARGE SCALE GENOMIC DNA]</scope>
    <source>
        <strain evidence="8 9">MCCC 1A09962</strain>
    </source>
</reference>
<feature type="transmembrane region" description="Helical" evidence="7">
    <location>
        <begin position="12"/>
        <end position="36"/>
    </location>
</feature>
<name>A0A844ZF10_9SPHN</name>
<comment type="subcellular location">
    <subcellularLocation>
        <location evidence="1">Cell membrane</location>
        <topology evidence="1">Multi-pass membrane protein</topology>
    </subcellularLocation>
</comment>
<gene>
    <name evidence="8" type="ORF">GRI38_10555</name>
</gene>
<dbReference type="PANTHER" id="PTHR30250">
    <property type="entry name" value="PST FAMILY PREDICTED COLANIC ACID TRANSPORTER"/>
    <property type="match status" value="1"/>
</dbReference>
<feature type="transmembrane region" description="Helical" evidence="7">
    <location>
        <begin position="81"/>
        <end position="103"/>
    </location>
</feature>
<feature type="transmembrane region" description="Helical" evidence="7">
    <location>
        <begin position="282"/>
        <end position="305"/>
    </location>
</feature>
<organism evidence="8 9">
    <name type="scientific">Parapontixanthobacter aurantiacus</name>
    <dbReference type="NCBI Taxonomy" id="1463599"/>
    <lineage>
        <taxon>Bacteria</taxon>
        <taxon>Pseudomonadati</taxon>
        <taxon>Pseudomonadota</taxon>
        <taxon>Alphaproteobacteria</taxon>
        <taxon>Sphingomonadales</taxon>
        <taxon>Erythrobacteraceae</taxon>
        <taxon>Parapontixanthobacter</taxon>
    </lineage>
</organism>
<proteinExistence type="inferred from homology"/>
<sequence>MSGKKGSVVKGVAWVGLGRATYVIISFVSTIILARLLTPDDFGIVAIASAAAAVVAVMADLPLSKAVIHHDQPEAEHFHTIWTFGLIKAVAMVVLIGGSAPFVADFYGDERVTGLLIALSFSAALGSLQNPVLALFERDLVFWQTIALSLADRVANFVVSISVAYIYRSYWAIVLGILAASLVRLILSYVFRAYRPRLSLSKARELMSFSIWLTLGSWVQALNSKADPLVVGYFVRTNQLGIYSMSQRLASMTVGQIQSPIAMVLFPTLARMKHDPARLRSAYLRVQSVFCTVAFPVGVGFAVLADPIVRLVLGPQWIPTIPIVQAFILMQAANAVQHVGPIAMATGHTRALFWRDLQILVLRAPLLVGGILLGRASDIGMLQGAVYGLACSQAIMIVWSIMLIRTLNGIGLRDHFEGAWRPLLACAAMTIAVLAAEQALIPIPPTLEGYAEMIALILLGAATYFLSLLVLWYVRGRPKGPEQEFLDIVGPAISRLRRSPG</sequence>
<dbReference type="PANTHER" id="PTHR30250:SF10">
    <property type="entry name" value="LIPOPOLYSACCHARIDE BIOSYNTHESIS PROTEIN WZXC"/>
    <property type="match status" value="1"/>
</dbReference>
<evidence type="ECO:0000256" key="7">
    <source>
        <dbReference type="SAM" id="Phobius"/>
    </source>
</evidence>
<dbReference type="Pfam" id="PF13440">
    <property type="entry name" value="Polysacc_synt_3"/>
    <property type="match status" value="1"/>
</dbReference>
<keyword evidence="3" id="KW-1003">Cell membrane</keyword>
<feature type="transmembrane region" description="Helical" evidence="7">
    <location>
        <begin position="42"/>
        <end position="61"/>
    </location>
</feature>
<evidence type="ECO:0000256" key="1">
    <source>
        <dbReference type="ARBA" id="ARBA00004651"/>
    </source>
</evidence>
<feature type="transmembrane region" description="Helical" evidence="7">
    <location>
        <begin position="453"/>
        <end position="474"/>
    </location>
</feature>
<feature type="transmembrane region" description="Helical" evidence="7">
    <location>
        <begin position="173"/>
        <end position="194"/>
    </location>
</feature>
<dbReference type="OrthoDB" id="7605542at2"/>
<dbReference type="RefSeq" id="WP_160683472.1">
    <property type="nucleotide sequence ID" value="NZ_WTYW01000003.1"/>
</dbReference>
<comment type="caution">
    <text evidence="8">The sequence shown here is derived from an EMBL/GenBank/DDBJ whole genome shotgun (WGS) entry which is preliminary data.</text>
</comment>
<dbReference type="CDD" id="cd13127">
    <property type="entry name" value="MATE_tuaB_like"/>
    <property type="match status" value="1"/>
</dbReference>
<dbReference type="GO" id="GO:0005886">
    <property type="term" value="C:plasma membrane"/>
    <property type="evidence" value="ECO:0007669"/>
    <property type="project" value="UniProtKB-SubCell"/>
</dbReference>
<keyword evidence="9" id="KW-1185">Reference proteome</keyword>
<feature type="transmembrane region" description="Helical" evidence="7">
    <location>
        <begin position="317"/>
        <end position="336"/>
    </location>
</feature>
<accession>A0A844ZF10</accession>
<evidence type="ECO:0000256" key="2">
    <source>
        <dbReference type="ARBA" id="ARBA00007430"/>
    </source>
</evidence>
<keyword evidence="6 7" id="KW-0472">Membrane</keyword>
<evidence type="ECO:0000313" key="9">
    <source>
        <dbReference type="Proteomes" id="UP000433104"/>
    </source>
</evidence>
<feature type="transmembrane region" description="Helical" evidence="7">
    <location>
        <begin position="357"/>
        <end position="374"/>
    </location>
</feature>
<dbReference type="EMBL" id="WTYW01000003">
    <property type="protein sequence ID" value="MXO86465.1"/>
    <property type="molecule type" value="Genomic_DNA"/>
</dbReference>
<keyword evidence="5 7" id="KW-1133">Transmembrane helix</keyword>
<evidence type="ECO:0000256" key="4">
    <source>
        <dbReference type="ARBA" id="ARBA00022692"/>
    </source>
</evidence>
<evidence type="ECO:0000256" key="3">
    <source>
        <dbReference type="ARBA" id="ARBA00022475"/>
    </source>
</evidence>
<feature type="transmembrane region" description="Helical" evidence="7">
    <location>
        <begin position="115"/>
        <end position="136"/>
    </location>
</feature>
<evidence type="ECO:0000256" key="5">
    <source>
        <dbReference type="ARBA" id="ARBA00022989"/>
    </source>
</evidence>
<keyword evidence="4 7" id="KW-0812">Transmembrane</keyword>
<evidence type="ECO:0000313" key="8">
    <source>
        <dbReference type="EMBL" id="MXO86465.1"/>
    </source>
</evidence>
<feature type="transmembrane region" description="Helical" evidence="7">
    <location>
        <begin position="419"/>
        <end position="441"/>
    </location>
</feature>
<dbReference type="InterPro" id="IPR050833">
    <property type="entry name" value="Poly_Biosynth_Transport"/>
</dbReference>
<protein>
    <submittedName>
        <fullName evidence="8">Oligosaccharide flippase family protein</fullName>
    </submittedName>
</protein>